<dbReference type="CDD" id="cd00156">
    <property type="entry name" value="REC"/>
    <property type="match status" value="1"/>
</dbReference>
<dbReference type="KEGG" id="nli:G3M70_04350"/>
<dbReference type="PRINTS" id="PR01590">
    <property type="entry name" value="HTHFIS"/>
</dbReference>
<proteinExistence type="predicted"/>
<dbReference type="Gene3D" id="3.40.50.300">
    <property type="entry name" value="P-loop containing nucleotide triphosphate hydrolases"/>
    <property type="match status" value="1"/>
</dbReference>
<dbReference type="SMART" id="SM00448">
    <property type="entry name" value="REC"/>
    <property type="match status" value="1"/>
</dbReference>
<dbReference type="EMBL" id="CP048685">
    <property type="protein sequence ID" value="QPJ61159.1"/>
    <property type="molecule type" value="Genomic_DNA"/>
</dbReference>
<dbReference type="CDD" id="cd00009">
    <property type="entry name" value="AAA"/>
    <property type="match status" value="1"/>
</dbReference>
<dbReference type="PANTHER" id="PTHR32071:SF57">
    <property type="entry name" value="C4-DICARBOXYLATE TRANSPORT TRANSCRIPTIONAL REGULATORY PROTEIN DCTD"/>
    <property type="match status" value="1"/>
</dbReference>
<keyword evidence="6" id="KW-0804">Transcription</keyword>
<evidence type="ECO:0000256" key="5">
    <source>
        <dbReference type="ARBA" id="ARBA00023159"/>
    </source>
</evidence>
<dbReference type="Pfam" id="PF00072">
    <property type="entry name" value="Response_reg"/>
    <property type="match status" value="1"/>
</dbReference>
<feature type="domain" description="Sigma-54 factor interaction" evidence="8">
    <location>
        <begin position="144"/>
        <end position="373"/>
    </location>
</feature>
<keyword evidence="2" id="KW-0067">ATP-binding</keyword>
<evidence type="ECO:0000313" key="10">
    <source>
        <dbReference type="EMBL" id="QPJ61159.1"/>
    </source>
</evidence>
<name>A0A7T0FZC1_9BACT</name>
<dbReference type="GO" id="GO:0006355">
    <property type="term" value="P:regulation of DNA-templated transcription"/>
    <property type="evidence" value="ECO:0007669"/>
    <property type="project" value="InterPro"/>
</dbReference>
<evidence type="ECO:0000256" key="2">
    <source>
        <dbReference type="ARBA" id="ARBA00022840"/>
    </source>
</evidence>
<organism evidence="10 11">
    <name type="scientific">Candidatus Nitronauta litoralis</name>
    <dbReference type="NCBI Taxonomy" id="2705533"/>
    <lineage>
        <taxon>Bacteria</taxon>
        <taxon>Pseudomonadati</taxon>
        <taxon>Nitrospinota/Tectimicrobiota group</taxon>
        <taxon>Nitrospinota</taxon>
        <taxon>Nitrospinia</taxon>
        <taxon>Nitrospinales</taxon>
        <taxon>Nitrospinaceae</taxon>
        <taxon>Candidatus Nitronauta</taxon>
    </lineage>
</organism>
<dbReference type="FunFam" id="1.10.8.60:FF:000014">
    <property type="entry name" value="DNA-binding transcriptional regulator NtrC"/>
    <property type="match status" value="1"/>
</dbReference>
<dbReference type="PROSITE" id="PS50045">
    <property type="entry name" value="SIGMA54_INTERACT_4"/>
    <property type="match status" value="1"/>
</dbReference>
<dbReference type="InterPro" id="IPR003593">
    <property type="entry name" value="AAA+_ATPase"/>
</dbReference>
<dbReference type="Proteomes" id="UP000594688">
    <property type="component" value="Chromosome"/>
</dbReference>
<feature type="modified residue" description="4-aspartylphosphate" evidence="7">
    <location>
        <position position="54"/>
    </location>
</feature>
<keyword evidence="4" id="KW-0238">DNA-binding</keyword>
<dbReference type="Gene3D" id="1.10.10.60">
    <property type="entry name" value="Homeodomain-like"/>
    <property type="match status" value="1"/>
</dbReference>
<dbReference type="InterPro" id="IPR058031">
    <property type="entry name" value="AAA_lid_NorR"/>
</dbReference>
<dbReference type="AlphaFoldDB" id="A0A7T0FZC1"/>
<feature type="domain" description="Response regulatory" evidence="9">
    <location>
        <begin position="5"/>
        <end position="119"/>
    </location>
</feature>
<dbReference type="InterPro" id="IPR001789">
    <property type="entry name" value="Sig_transdc_resp-reg_receiver"/>
</dbReference>
<dbReference type="Gene3D" id="1.10.8.60">
    <property type="match status" value="1"/>
</dbReference>
<dbReference type="PROSITE" id="PS50110">
    <property type="entry name" value="RESPONSE_REGULATORY"/>
    <property type="match status" value="1"/>
</dbReference>
<dbReference type="SUPFAM" id="SSF46689">
    <property type="entry name" value="Homeodomain-like"/>
    <property type="match status" value="1"/>
</dbReference>
<dbReference type="PROSITE" id="PS00676">
    <property type="entry name" value="SIGMA54_INTERACT_2"/>
    <property type="match status" value="1"/>
</dbReference>
<evidence type="ECO:0000256" key="7">
    <source>
        <dbReference type="PROSITE-ProRule" id="PRU00169"/>
    </source>
</evidence>
<keyword evidence="7" id="KW-0597">Phosphoprotein</keyword>
<dbReference type="InterPro" id="IPR025662">
    <property type="entry name" value="Sigma_54_int_dom_ATP-bd_1"/>
</dbReference>
<keyword evidence="3" id="KW-0805">Transcription regulation</keyword>
<protein>
    <submittedName>
        <fullName evidence="10">Sigma-54-dependent Fis family transcriptional regulator</fullName>
    </submittedName>
</protein>
<gene>
    <name evidence="10" type="ORF">G3M70_04350</name>
</gene>
<dbReference type="PROSITE" id="PS00688">
    <property type="entry name" value="SIGMA54_INTERACT_3"/>
    <property type="match status" value="1"/>
</dbReference>
<dbReference type="SMART" id="SM00382">
    <property type="entry name" value="AAA"/>
    <property type="match status" value="1"/>
</dbReference>
<dbReference type="InterPro" id="IPR002078">
    <property type="entry name" value="Sigma_54_int"/>
</dbReference>
<keyword evidence="1" id="KW-0547">Nucleotide-binding</keyword>
<keyword evidence="5" id="KW-0010">Activator</keyword>
<dbReference type="Gene3D" id="3.40.50.2300">
    <property type="match status" value="1"/>
</dbReference>
<dbReference type="PROSITE" id="PS00675">
    <property type="entry name" value="SIGMA54_INTERACT_1"/>
    <property type="match status" value="1"/>
</dbReference>
<dbReference type="InterPro" id="IPR025943">
    <property type="entry name" value="Sigma_54_int_dom_ATP-bd_2"/>
</dbReference>
<dbReference type="Pfam" id="PF25601">
    <property type="entry name" value="AAA_lid_14"/>
    <property type="match status" value="1"/>
</dbReference>
<evidence type="ECO:0000259" key="8">
    <source>
        <dbReference type="PROSITE" id="PS50045"/>
    </source>
</evidence>
<evidence type="ECO:0000256" key="4">
    <source>
        <dbReference type="ARBA" id="ARBA00023125"/>
    </source>
</evidence>
<dbReference type="GO" id="GO:0043565">
    <property type="term" value="F:sequence-specific DNA binding"/>
    <property type="evidence" value="ECO:0007669"/>
    <property type="project" value="InterPro"/>
</dbReference>
<dbReference type="InterPro" id="IPR011006">
    <property type="entry name" value="CheY-like_superfamily"/>
</dbReference>
<dbReference type="InterPro" id="IPR025944">
    <property type="entry name" value="Sigma_54_int_dom_CS"/>
</dbReference>
<dbReference type="InterPro" id="IPR027417">
    <property type="entry name" value="P-loop_NTPase"/>
</dbReference>
<dbReference type="SUPFAM" id="SSF52540">
    <property type="entry name" value="P-loop containing nucleoside triphosphate hydrolases"/>
    <property type="match status" value="1"/>
</dbReference>
<dbReference type="Pfam" id="PF02954">
    <property type="entry name" value="HTH_8"/>
    <property type="match status" value="1"/>
</dbReference>
<sequence>MASPRILIVDDEDSMRFFLSEAMKKEGYSFGTAASGEEALELLNEPGWGVALVDYNMPGMNGLETFRKVREKCRDIVVILMTAFSTRELAMNAIEEGVFDFFSKPFEISEMRMVIRRAVERWQLQAEILDLKSDLGEKAKAETILGNSQSILEINERIQKVSSSAVSVLILGESGTGKELIAHAIHANSSVKKGPFVKVNCAAVPHDLLEAEFFGHEKGAFTGAHKMKRGKFELAEGGTLFLDEIGDMPATTQMKILRALQEREIERLGGEESIKVDTRVIAATNKDLQSAVDQEEFRADLFYRLNVVSFQVPPLRERREDIPLLVQHFLELYNEKFGKQIKKISDKGMALLGDYSWPGNIRELENVIQRGMVLSYDDVLTDQNLLEVYPALGEKAKTEVRGKSAKLQDALDDLISVEEKKLIHEALVQEKWKRQETADRLGISRKSLHNKMKKYGLMN</sequence>
<dbReference type="InterPro" id="IPR002197">
    <property type="entry name" value="HTH_Fis"/>
</dbReference>
<evidence type="ECO:0000259" key="9">
    <source>
        <dbReference type="PROSITE" id="PS50110"/>
    </source>
</evidence>
<dbReference type="Pfam" id="PF00158">
    <property type="entry name" value="Sigma54_activat"/>
    <property type="match status" value="1"/>
</dbReference>
<dbReference type="SUPFAM" id="SSF52172">
    <property type="entry name" value="CheY-like"/>
    <property type="match status" value="1"/>
</dbReference>
<dbReference type="GO" id="GO:0000160">
    <property type="term" value="P:phosphorelay signal transduction system"/>
    <property type="evidence" value="ECO:0007669"/>
    <property type="project" value="InterPro"/>
</dbReference>
<accession>A0A7T0FZC1</accession>
<evidence type="ECO:0000256" key="6">
    <source>
        <dbReference type="ARBA" id="ARBA00023163"/>
    </source>
</evidence>
<dbReference type="PANTHER" id="PTHR32071">
    <property type="entry name" value="TRANSCRIPTIONAL REGULATORY PROTEIN"/>
    <property type="match status" value="1"/>
</dbReference>
<dbReference type="GO" id="GO:0005524">
    <property type="term" value="F:ATP binding"/>
    <property type="evidence" value="ECO:0007669"/>
    <property type="project" value="UniProtKB-KW"/>
</dbReference>
<dbReference type="FunFam" id="3.40.50.300:FF:000006">
    <property type="entry name" value="DNA-binding transcriptional regulator NtrC"/>
    <property type="match status" value="1"/>
</dbReference>
<evidence type="ECO:0000256" key="1">
    <source>
        <dbReference type="ARBA" id="ARBA00022741"/>
    </source>
</evidence>
<dbReference type="InterPro" id="IPR009057">
    <property type="entry name" value="Homeodomain-like_sf"/>
</dbReference>
<reference evidence="10 11" key="1">
    <citation type="submission" date="2020-02" db="EMBL/GenBank/DDBJ databases">
        <title>Genomic and physiological characterization of two novel Nitrospinaceae genera.</title>
        <authorList>
            <person name="Mueller A.J."/>
            <person name="Jung M.-Y."/>
            <person name="Strachan C.R."/>
            <person name="Herbold C.W."/>
            <person name="Kirkegaard R.H."/>
            <person name="Daims H."/>
        </authorList>
    </citation>
    <scope>NUCLEOTIDE SEQUENCE [LARGE SCALE GENOMIC DNA]</scope>
    <source>
        <strain evidence="10">EB</strain>
    </source>
</reference>
<evidence type="ECO:0000256" key="3">
    <source>
        <dbReference type="ARBA" id="ARBA00023015"/>
    </source>
</evidence>
<evidence type="ECO:0000313" key="11">
    <source>
        <dbReference type="Proteomes" id="UP000594688"/>
    </source>
</evidence>